<dbReference type="AlphaFoldDB" id="A0A7W8HXY9"/>
<evidence type="ECO:0000313" key="2">
    <source>
        <dbReference type="Proteomes" id="UP000566663"/>
    </source>
</evidence>
<comment type="caution">
    <text evidence="1">The sequence shown here is derived from an EMBL/GenBank/DDBJ whole genome shotgun (WGS) entry which is preliminary data.</text>
</comment>
<sequence>MLTLTDRASVSRALSDTTLDLDLRALIGLRAWQLHVEQGRPIGTRFRLVVVQGGDTPDVINTALGFAITGARAEGHSYDWIEDHSLYFEVAYGSDDGGLTRVFVENGPGTELGIHSLCLAHFWPADEERQG</sequence>
<dbReference type="RefSeq" id="WP_183253694.1">
    <property type="nucleotide sequence ID" value="NZ_BAAAFF010000005.1"/>
</dbReference>
<evidence type="ECO:0000313" key="1">
    <source>
        <dbReference type="EMBL" id="MBB5291875.1"/>
    </source>
</evidence>
<protein>
    <submittedName>
        <fullName evidence="1">Uncharacterized protein</fullName>
    </submittedName>
</protein>
<accession>A0A7W8HXY9</accession>
<proteinExistence type="predicted"/>
<keyword evidence="2" id="KW-1185">Reference proteome</keyword>
<gene>
    <name evidence="1" type="ORF">HNQ67_001389</name>
</gene>
<organism evidence="1 2">
    <name type="scientific">Brevundimonas basaltis</name>
    <dbReference type="NCBI Taxonomy" id="472166"/>
    <lineage>
        <taxon>Bacteria</taxon>
        <taxon>Pseudomonadati</taxon>
        <taxon>Pseudomonadota</taxon>
        <taxon>Alphaproteobacteria</taxon>
        <taxon>Caulobacterales</taxon>
        <taxon>Caulobacteraceae</taxon>
        <taxon>Brevundimonas</taxon>
    </lineage>
</organism>
<name>A0A7W8HXY9_9CAUL</name>
<reference evidence="1 2" key="1">
    <citation type="submission" date="2020-08" db="EMBL/GenBank/DDBJ databases">
        <title>Genomic Encyclopedia of Type Strains, Phase IV (KMG-IV): sequencing the most valuable type-strain genomes for metagenomic binning, comparative biology and taxonomic classification.</title>
        <authorList>
            <person name="Goeker M."/>
        </authorList>
    </citation>
    <scope>NUCLEOTIDE SEQUENCE [LARGE SCALE GENOMIC DNA]</scope>
    <source>
        <strain evidence="1 2">DSM 25335</strain>
    </source>
</reference>
<dbReference type="Proteomes" id="UP000566663">
    <property type="component" value="Unassembled WGS sequence"/>
</dbReference>
<dbReference type="EMBL" id="JACHFZ010000002">
    <property type="protein sequence ID" value="MBB5291875.1"/>
    <property type="molecule type" value="Genomic_DNA"/>
</dbReference>